<dbReference type="SUPFAM" id="SSF48403">
    <property type="entry name" value="Ankyrin repeat"/>
    <property type="match status" value="1"/>
</dbReference>
<keyword evidence="2 3" id="KW-0040">ANK repeat</keyword>
<sequence>MWYVMENEQNSYQLSDRLIRAISNWQAFSSPDEDDVEDLISKGADVNRLHGTLLPLHCACMVSDSYCLRLLLQKGARSNDVDGYGRTALHYAAERDIFCVEILLQYGADLNAGDGNQDTPLHWAAFKNNVPCVKYLLQNGAHVDIKDFNNDTPLSWAARKGHLEVIKILLEYNASTDFKNIRGDTPLLRAALIQASGLNTAADDASLELLIKASGQFSLQNERGQLRNDIARDNRLCDMLLPLSQNPRRLCDLCRHSIRKYHGYRYLPNCIPKLPIPSQIQEFLLLQR</sequence>
<evidence type="ECO:0000259" key="4">
    <source>
        <dbReference type="PROSITE" id="PS50225"/>
    </source>
</evidence>
<dbReference type="Pfam" id="PF07525">
    <property type="entry name" value="SOCS_box"/>
    <property type="match status" value="1"/>
</dbReference>
<dbReference type="InterPro" id="IPR036770">
    <property type="entry name" value="Ankyrin_rpt-contain_sf"/>
</dbReference>
<protein>
    <recommendedName>
        <fullName evidence="4">SOCS box domain-containing protein</fullName>
    </recommendedName>
</protein>
<gene>
    <name evidence="5" type="ORF">ACJMK2_013974</name>
</gene>
<proteinExistence type="predicted"/>
<dbReference type="Gene3D" id="1.10.750.20">
    <property type="entry name" value="SOCS box"/>
    <property type="match status" value="1"/>
</dbReference>
<dbReference type="SMART" id="SM00969">
    <property type="entry name" value="SOCS_box"/>
    <property type="match status" value="1"/>
</dbReference>
<dbReference type="PANTHER" id="PTHR24134">
    <property type="entry name" value="ANKYRIN REPEAT-CONTAINING PROTEIN DDB_G0279043"/>
    <property type="match status" value="1"/>
</dbReference>
<feature type="repeat" description="ANK" evidence="3">
    <location>
        <begin position="116"/>
        <end position="148"/>
    </location>
</feature>
<feature type="repeat" description="ANK" evidence="3">
    <location>
        <begin position="149"/>
        <end position="181"/>
    </location>
</feature>
<evidence type="ECO:0000256" key="1">
    <source>
        <dbReference type="ARBA" id="ARBA00022737"/>
    </source>
</evidence>
<evidence type="ECO:0000313" key="5">
    <source>
        <dbReference type="EMBL" id="KAL3854716.1"/>
    </source>
</evidence>
<reference evidence="5 6" key="1">
    <citation type="submission" date="2024-11" db="EMBL/GenBank/DDBJ databases">
        <title>Chromosome-level genome assembly of the freshwater bivalve Anodonta woodiana.</title>
        <authorList>
            <person name="Chen X."/>
        </authorList>
    </citation>
    <scope>NUCLEOTIDE SEQUENCE [LARGE SCALE GENOMIC DNA]</scope>
    <source>
        <strain evidence="5">MN2024</strain>
        <tissue evidence="5">Gills</tissue>
    </source>
</reference>
<accession>A0ABD3V160</accession>
<dbReference type="PROSITE" id="PS50225">
    <property type="entry name" value="SOCS"/>
    <property type="match status" value="1"/>
</dbReference>
<dbReference type="PROSITE" id="PS50088">
    <property type="entry name" value="ANK_REPEAT"/>
    <property type="match status" value="3"/>
</dbReference>
<evidence type="ECO:0000256" key="3">
    <source>
        <dbReference type="PROSITE-ProRule" id="PRU00023"/>
    </source>
</evidence>
<dbReference type="InterPro" id="IPR036036">
    <property type="entry name" value="SOCS_box-like_dom_sf"/>
</dbReference>
<dbReference type="Proteomes" id="UP001634394">
    <property type="component" value="Unassembled WGS sequence"/>
</dbReference>
<dbReference type="Gene3D" id="1.25.40.20">
    <property type="entry name" value="Ankyrin repeat-containing domain"/>
    <property type="match status" value="3"/>
</dbReference>
<feature type="repeat" description="ANK" evidence="3">
    <location>
        <begin position="84"/>
        <end position="115"/>
    </location>
</feature>
<dbReference type="InterPro" id="IPR001496">
    <property type="entry name" value="SOCS_box"/>
</dbReference>
<evidence type="ECO:0000313" key="6">
    <source>
        <dbReference type="Proteomes" id="UP001634394"/>
    </source>
</evidence>
<dbReference type="PANTHER" id="PTHR24134:SF9">
    <property type="entry name" value="ANKYRIN REPEAT AND SOCS BOX PROTEIN 8"/>
    <property type="match status" value="1"/>
</dbReference>
<dbReference type="InterPro" id="IPR002110">
    <property type="entry name" value="Ankyrin_rpt"/>
</dbReference>
<comment type="caution">
    <text evidence="5">The sequence shown here is derived from an EMBL/GenBank/DDBJ whole genome shotgun (WGS) entry which is preliminary data.</text>
</comment>
<dbReference type="SMART" id="SM00248">
    <property type="entry name" value="ANK"/>
    <property type="match status" value="5"/>
</dbReference>
<name>A0ABD3V160_SINWO</name>
<feature type="domain" description="SOCS box" evidence="4">
    <location>
        <begin position="241"/>
        <end position="288"/>
    </location>
</feature>
<keyword evidence="6" id="KW-1185">Reference proteome</keyword>
<keyword evidence="1" id="KW-0677">Repeat</keyword>
<dbReference type="Pfam" id="PF13637">
    <property type="entry name" value="Ank_4"/>
    <property type="match status" value="1"/>
</dbReference>
<dbReference type="EMBL" id="JBJQND010000014">
    <property type="protein sequence ID" value="KAL3854716.1"/>
    <property type="molecule type" value="Genomic_DNA"/>
</dbReference>
<dbReference type="CDD" id="cd03716">
    <property type="entry name" value="SOCS_ASB_like"/>
    <property type="match status" value="1"/>
</dbReference>
<dbReference type="PROSITE" id="PS50297">
    <property type="entry name" value="ANK_REP_REGION"/>
    <property type="match status" value="2"/>
</dbReference>
<dbReference type="SUPFAM" id="SSF158235">
    <property type="entry name" value="SOCS box-like"/>
    <property type="match status" value="1"/>
</dbReference>
<dbReference type="AlphaFoldDB" id="A0ABD3V160"/>
<evidence type="ECO:0000256" key="2">
    <source>
        <dbReference type="ARBA" id="ARBA00023043"/>
    </source>
</evidence>
<organism evidence="5 6">
    <name type="scientific">Sinanodonta woodiana</name>
    <name type="common">Chinese pond mussel</name>
    <name type="synonym">Anodonta woodiana</name>
    <dbReference type="NCBI Taxonomy" id="1069815"/>
    <lineage>
        <taxon>Eukaryota</taxon>
        <taxon>Metazoa</taxon>
        <taxon>Spiralia</taxon>
        <taxon>Lophotrochozoa</taxon>
        <taxon>Mollusca</taxon>
        <taxon>Bivalvia</taxon>
        <taxon>Autobranchia</taxon>
        <taxon>Heteroconchia</taxon>
        <taxon>Palaeoheterodonta</taxon>
        <taxon>Unionida</taxon>
        <taxon>Unionoidea</taxon>
        <taxon>Unionidae</taxon>
        <taxon>Unioninae</taxon>
        <taxon>Sinanodonta</taxon>
    </lineage>
</organism>
<dbReference type="Pfam" id="PF12796">
    <property type="entry name" value="Ank_2"/>
    <property type="match status" value="1"/>
</dbReference>